<dbReference type="SUPFAM" id="SSF55961">
    <property type="entry name" value="Bet v1-like"/>
    <property type="match status" value="1"/>
</dbReference>
<dbReference type="RefSeq" id="WP_192031240.1">
    <property type="nucleotide sequence ID" value="NZ_JACYTR010000066.1"/>
</dbReference>
<dbReference type="Proteomes" id="UP000613768">
    <property type="component" value="Unassembled WGS sequence"/>
</dbReference>
<dbReference type="InterPro" id="IPR019587">
    <property type="entry name" value="Polyketide_cyclase/dehydratase"/>
</dbReference>
<evidence type="ECO:0000313" key="2">
    <source>
        <dbReference type="Proteomes" id="UP000613768"/>
    </source>
</evidence>
<comment type="caution">
    <text evidence="1">The sequence shown here is derived from an EMBL/GenBank/DDBJ whole genome shotgun (WGS) entry which is preliminary data.</text>
</comment>
<name>A0AAW3ZPD9_9GAMM</name>
<protein>
    <submittedName>
        <fullName evidence="1">SRPBCC family protein</fullName>
    </submittedName>
</protein>
<dbReference type="Pfam" id="PF10604">
    <property type="entry name" value="Polyketide_cyc2"/>
    <property type="match status" value="1"/>
</dbReference>
<keyword evidence="2" id="KW-1185">Reference proteome</keyword>
<sequence length="157" mass="17484">MHLSVEHVIAAPADALFALTLDVQRFPQLFTGCGPVPGLRCIEHNSPPGIGATRRVESMDGACMIETITFLDPPRRHAYRLSGLRPPLAWLARVGHANWTFSEEATGTRVRWTYDWEPASVFTRPLAWLLLKVFMRTAMTRCLRAMAQSARPVGEAA</sequence>
<dbReference type="InterPro" id="IPR023393">
    <property type="entry name" value="START-like_dom_sf"/>
</dbReference>
<dbReference type="AlphaFoldDB" id="A0AAW3ZPD9"/>
<evidence type="ECO:0000313" key="1">
    <source>
        <dbReference type="EMBL" id="MBD8527818.1"/>
    </source>
</evidence>
<dbReference type="CDD" id="cd07821">
    <property type="entry name" value="PYR_PYL_RCAR_like"/>
    <property type="match status" value="1"/>
</dbReference>
<dbReference type="EMBL" id="JACYTR010000066">
    <property type="protein sequence ID" value="MBD8527818.1"/>
    <property type="molecule type" value="Genomic_DNA"/>
</dbReference>
<reference evidence="1 2" key="1">
    <citation type="submission" date="2020-09" db="EMBL/GenBank/DDBJ databases">
        <title>Pseudoxanthomonas sp. CAU 1598 isolated from sand of Yaerae Beach.</title>
        <authorList>
            <person name="Kim W."/>
        </authorList>
    </citation>
    <scope>NUCLEOTIDE SEQUENCE [LARGE SCALE GENOMIC DNA]</scope>
    <source>
        <strain evidence="1 2">CAU 1598</strain>
    </source>
</reference>
<gene>
    <name evidence="1" type="ORF">IFO71_18895</name>
</gene>
<accession>A0AAW3ZPD9</accession>
<dbReference type="Gene3D" id="3.30.530.20">
    <property type="match status" value="1"/>
</dbReference>
<organism evidence="1 2">
    <name type="scientific">Pseudomarimonas arenosa</name>
    <dbReference type="NCBI Taxonomy" id="2774145"/>
    <lineage>
        <taxon>Bacteria</taxon>
        <taxon>Pseudomonadati</taxon>
        <taxon>Pseudomonadota</taxon>
        <taxon>Gammaproteobacteria</taxon>
        <taxon>Lysobacterales</taxon>
        <taxon>Lysobacteraceae</taxon>
        <taxon>Pseudomarimonas</taxon>
    </lineage>
</organism>
<proteinExistence type="predicted"/>